<keyword evidence="10" id="KW-0067">ATP-binding</keyword>
<keyword evidence="8 32" id="KW-0418">Kinase</keyword>
<evidence type="ECO:0000313" key="32">
    <source>
        <dbReference type="RefSeq" id="XP_024871695.1"/>
    </source>
</evidence>
<evidence type="ECO:0000256" key="11">
    <source>
        <dbReference type="ARBA" id="ARBA00023098"/>
    </source>
</evidence>
<dbReference type="CTD" id="326168"/>
<comment type="cofactor">
    <cofactor evidence="1">
        <name>Mg(2+)</name>
        <dbReference type="ChEBI" id="CHEBI:18420"/>
    </cofactor>
</comment>
<dbReference type="EC" id="2.7.1.107" evidence="5"/>
<evidence type="ECO:0000256" key="13">
    <source>
        <dbReference type="ARBA" id="ARBA00023136"/>
    </source>
</evidence>
<proteinExistence type="inferred from homology"/>
<dbReference type="PROSITE" id="PS50146">
    <property type="entry name" value="DAGK"/>
    <property type="match status" value="1"/>
</dbReference>
<dbReference type="UniPathway" id="UPA00230"/>
<comment type="catalytic activity">
    <reaction evidence="20">
        <text>1-hexadecanoyl-sn-glycerol + ATP = 1-hexadecanoyl-sn-glycero-3-phosphate + ADP + H(+)</text>
        <dbReference type="Rhea" id="RHEA:43308"/>
        <dbReference type="ChEBI" id="CHEBI:15378"/>
        <dbReference type="ChEBI" id="CHEBI:30616"/>
        <dbReference type="ChEBI" id="CHEBI:57518"/>
        <dbReference type="ChEBI" id="CHEBI:75542"/>
        <dbReference type="ChEBI" id="CHEBI:456216"/>
    </reaction>
    <physiologicalReaction direction="left-to-right" evidence="20">
        <dbReference type="Rhea" id="RHEA:43309"/>
    </physiologicalReaction>
</comment>
<dbReference type="InterPro" id="IPR016064">
    <property type="entry name" value="NAD/diacylglycerol_kinase_sf"/>
</dbReference>
<accession>A0A6J1PRP8</accession>
<organism evidence="31 32">
    <name type="scientific">Temnothorax curvispinosus</name>
    <dbReference type="NCBI Taxonomy" id="300111"/>
    <lineage>
        <taxon>Eukaryota</taxon>
        <taxon>Metazoa</taxon>
        <taxon>Ecdysozoa</taxon>
        <taxon>Arthropoda</taxon>
        <taxon>Hexapoda</taxon>
        <taxon>Insecta</taxon>
        <taxon>Pterygota</taxon>
        <taxon>Neoptera</taxon>
        <taxon>Endopterygota</taxon>
        <taxon>Hymenoptera</taxon>
        <taxon>Apocrita</taxon>
        <taxon>Aculeata</taxon>
        <taxon>Formicoidea</taxon>
        <taxon>Formicidae</taxon>
        <taxon>Myrmicinae</taxon>
        <taxon>Temnothorax</taxon>
    </lineage>
</organism>
<comment type="catalytic activity">
    <reaction evidence="26">
        <text>a 2-acylglycerol + ATP = a 2-acyl-sn-glycerol 3-phosphate + ADP + H(+)</text>
        <dbReference type="Rhea" id="RHEA:39847"/>
        <dbReference type="ChEBI" id="CHEBI:15378"/>
        <dbReference type="ChEBI" id="CHEBI:17389"/>
        <dbReference type="ChEBI" id="CHEBI:30616"/>
        <dbReference type="ChEBI" id="CHEBI:64982"/>
        <dbReference type="ChEBI" id="CHEBI:456216"/>
    </reaction>
    <physiologicalReaction direction="left-to-right" evidence="26">
        <dbReference type="Rhea" id="RHEA:39848"/>
    </physiologicalReaction>
</comment>
<dbReference type="InterPro" id="IPR017438">
    <property type="entry name" value="ATP-NAD_kinase_N"/>
</dbReference>
<evidence type="ECO:0000256" key="25">
    <source>
        <dbReference type="ARBA" id="ARBA00030553"/>
    </source>
</evidence>
<dbReference type="GO" id="GO:0047620">
    <property type="term" value="F:acylglycerol kinase activity"/>
    <property type="evidence" value="ECO:0007669"/>
    <property type="project" value="UniProtKB-EC"/>
</dbReference>
<evidence type="ECO:0000256" key="1">
    <source>
        <dbReference type="ARBA" id="ARBA00001946"/>
    </source>
</evidence>
<keyword evidence="9" id="KW-0999">Mitochondrion inner membrane</keyword>
<gene>
    <name evidence="32" type="primary">LOC112454468</name>
</gene>
<sequence>MAKVLTLLKTIRNNWKKSMVGAAAFSYGVSYGKQAYDTEQLMRQCCEDVARYGDTSCPTNIKPRHVTVILNSAAKKRKAKKLFQKYCEPLLHLAGISITVIDTQSGSHARNAIMNLETPTDAIIVAGGDGTLSDVVTGLMRKYEHNLHLVRQCPIGVLPLGSTNTIASMFYQRYEDLIDIHHMIDATMAIINNNLKLIDTIEIKLLNNDPENSIKPVYAVGGIEWGAWSDTHACIDKYWYWGSLRKYAAYVFSGYKSKLNWKCNAVMKYTNPCKGCSHCYSKDLSYNQSANSNRRWWHAFLPKRQTLGSDNHVDYSKVMNEDCGLFYEMPISTTELCIKTENVSVQSAPLLKIALGPENISYATFVEKGWKRERDNELPINSILDAKYIELYPETTNEDQMFYIDNEEYELKPIQMKLLPQSVTIFYPGSNS</sequence>
<name>A0A6J1PRP8_9HYME</name>
<evidence type="ECO:0000256" key="29">
    <source>
        <dbReference type="ARBA" id="ARBA00048876"/>
    </source>
</evidence>
<comment type="pathway">
    <text evidence="4">Lipid metabolism; glycerolipid metabolism.</text>
</comment>
<keyword evidence="13" id="KW-0472">Membrane</keyword>
<reference evidence="32" key="1">
    <citation type="submission" date="2025-08" db="UniProtKB">
        <authorList>
            <consortium name="RefSeq"/>
        </authorList>
    </citation>
    <scope>IDENTIFICATION</scope>
    <source>
        <tissue evidence="32">Whole body</tissue>
    </source>
</reference>
<evidence type="ECO:0000256" key="2">
    <source>
        <dbReference type="ARBA" id="ARBA00004569"/>
    </source>
</evidence>
<keyword evidence="11" id="KW-0443">Lipid metabolism</keyword>
<evidence type="ECO:0000256" key="27">
    <source>
        <dbReference type="ARBA" id="ARBA00048034"/>
    </source>
</evidence>
<dbReference type="AlphaFoldDB" id="A0A6J1PRP8"/>
<dbReference type="GeneID" id="112454468"/>
<comment type="catalytic activity">
    <reaction evidence="16">
        <text>1-(5Z,8Z,11Z,14Z-eicosatetraenoyl)-sn-glycerol + ATP = 1-(5Z,8Z,11Z,14Z-eicosatetraenoyl)-sn-glycero-3-phosphate + ADP + H(+)</text>
        <dbReference type="Rhea" id="RHEA:43328"/>
        <dbReference type="ChEBI" id="CHEBI:15378"/>
        <dbReference type="ChEBI" id="CHEBI:30616"/>
        <dbReference type="ChEBI" id="CHEBI:34071"/>
        <dbReference type="ChEBI" id="CHEBI:74938"/>
        <dbReference type="ChEBI" id="CHEBI:456216"/>
    </reaction>
    <physiologicalReaction direction="left-to-right" evidence="16">
        <dbReference type="Rhea" id="RHEA:43329"/>
    </physiologicalReaction>
</comment>
<evidence type="ECO:0000256" key="28">
    <source>
        <dbReference type="ARBA" id="ARBA00048663"/>
    </source>
</evidence>
<evidence type="ECO:0000256" key="22">
    <source>
        <dbReference type="ARBA" id="ARBA00026096"/>
    </source>
</evidence>
<evidence type="ECO:0000256" key="17">
    <source>
        <dbReference type="ARBA" id="ARBA00024505"/>
    </source>
</evidence>
<dbReference type="PANTHER" id="PTHR12358:SF31">
    <property type="entry name" value="ACYLGLYCEROL KINASE, MITOCHONDRIAL"/>
    <property type="match status" value="1"/>
</dbReference>
<evidence type="ECO:0000256" key="18">
    <source>
        <dbReference type="ARBA" id="ARBA00024512"/>
    </source>
</evidence>
<evidence type="ECO:0000256" key="24">
    <source>
        <dbReference type="ARBA" id="ARBA00026142"/>
    </source>
</evidence>
<evidence type="ECO:0000256" key="19">
    <source>
        <dbReference type="ARBA" id="ARBA00024556"/>
    </source>
</evidence>
<comment type="catalytic activity">
    <reaction evidence="15">
        <text>a 1,2-diacyl-sn-glycerol + ATP = a 1,2-diacyl-sn-glycero-3-phosphate + ADP + H(+)</text>
        <dbReference type="Rhea" id="RHEA:10272"/>
        <dbReference type="ChEBI" id="CHEBI:15378"/>
        <dbReference type="ChEBI" id="CHEBI:17815"/>
        <dbReference type="ChEBI" id="CHEBI:30616"/>
        <dbReference type="ChEBI" id="CHEBI:58608"/>
        <dbReference type="ChEBI" id="CHEBI:456216"/>
        <dbReference type="EC" id="2.7.1.107"/>
    </reaction>
    <physiologicalReaction direction="left-to-right" evidence="15">
        <dbReference type="Rhea" id="RHEA:10273"/>
    </physiologicalReaction>
</comment>
<protein>
    <recommendedName>
        <fullName evidence="24">Acylglycerol kinase, mitochondrial</fullName>
        <ecNumber evidence="5">2.7.1.107</ecNumber>
        <ecNumber evidence="22">2.7.1.138</ecNumber>
        <ecNumber evidence="23">2.7.1.94</ecNumber>
    </recommendedName>
    <alternativeName>
        <fullName evidence="25">Multiple substrate lipid kinase</fullName>
    </alternativeName>
</protein>
<evidence type="ECO:0000256" key="8">
    <source>
        <dbReference type="ARBA" id="ARBA00022777"/>
    </source>
</evidence>
<comment type="catalytic activity">
    <reaction evidence="19">
        <text>2-(5Z,8Z,11Z,14Z-eicosatetraenoyl)-glycerol + ATP = 2-(5Z,8Z,11Z,14Z-eicosatetraenoyl)-sn-glycero-3-phosphate + ADP + H(+)</text>
        <dbReference type="Rhea" id="RHEA:43316"/>
        <dbReference type="ChEBI" id="CHEBI:15378"/>
        <dbReference type="ChEBI" id="CHEBI:30616"/>
        <dbReference type="ChEBI" id="CHEBI:52392"/>
        <dbReference type="ChEBI" id="CHEBI:78209"/>
        <dbReference type="ChEBI" id="CHEBI:456216"/>
    </reaction>
    <physiologicalReaction direction="left-to-right" evidence="19">
        <dbReference type="Rhea" id="RHEA:43317"/>
    </physiologicalReaction>
</comment>
<evidence type="ECO:0000256" key="4">
    <source>
        <dbReference type="ARBA" id="ARBA00005175"/>
    </source>
</evidence>
<dbReference type="RefSeq" id="XP_024871695.1">
    <property type="nucleotide sequence ID" value="XM_025015927.1"/>
</dbReference>
<dbReference type="InterPro" id="IPR050187">
    <property type="entry name" value="Lipid_Phosphate_FormReg"/>
</dbReference>
<dbReference type="GO" id="GO:0046512">
    <property type="term" value="P:sphingosine biosynthetic process"/>
    <property type="evidence" value="ECO:0007669"/>
    <property type="project" value="TreeGrafter"/>
</dbReference>
<comment type="catalytic activity">
    <reaction evidence="14">
        <text>1,2-di-(9Z-octadecenoyl)-sn-glycerol + ATP = 1,2-di-(9Z-octadecenoyl)-sn-glycero-3-phosphate + ADP + H(+)</text>
        <dbReference type="Rhea" id="RHEA:40327"/>
        <dbReference type="ChEBI" id="CHEBI:15378"/>
        <dbReference type="ChEBI" id="CHEBI:30616"/>
        <dbReference type="ChEBI" id="CHEBI:52333"/>
        <dbReference type="ChEBI" id="CHEBI:74546"/>
        <dbReference type="ChEBI" id="CHEBI:456216"/>
    </reaction>
    <physiologicalReaction direction="left-to-right" evidence="14">
        <dbReference type="Rhea" id="RHEA:40328"/>
    </physiologicalReaction>
</comment>
<dbReference type="EC" id="2.7.1.94" evidence="23"/>
<keyword evidence="6" id="KW-0808">Transferase</keyword>
<dbReference type="Gene3D" id="3.40.50.10330">
    <property type="entry name" value="Probable inorganic polyphosphate/atp-NAD kinase, domain 1"/>
    <property type="match status" value="1"/>
</dbReference>
<evidence type="ECO:0000256" key="6">
    <source>
        <dbReference type="ARBA" id="ARBA00022679"/>
    </source>
</evidence>
<feature type="domain" description="DAGKc" evidence="30">
    <location>
        <begin position="61"/>
        <end position="207"/>
    </location>
</feature>
<comment type="catalytic activity">
    <reaction evidence="18">
        <text>a 1-acyl-sn-glycerol + ATP = a 1-acyl-sn-glycero-3-phosphate + ADP + H(+)</text>
        <dbReference type="Rhea" id="RHEA:33747"/>
        <dbReference type="ChEBI" id="CHEBI:15378"/>
        <dbReference type="ChEBI" id="CHEBI:30616"/>
        <dbReference type="ChEBI" id="CHEBI:57970"/>
        <dbReference type="ChEBI" id="CHEBI:64683"/>
        <dbReference type="ChEBI" id="CHEBI:456216"/>
    </reaction>
    <physiologicalReaction direction="left-to-right" evidence="18">
        <dbReference type="Rhea" id="RHEA:33748"/>
    </physiologicalReaction>
</comment>
<evidence type="ECO:0000256" key="9">
    <source>
        <dbReference type="ARBA" id="ARBA00022792"/>
    </source>
</evidence>
<dbReference type="GO" id="GO:0046486">
    <property type="term" value="P:glycerolipid metabolic process"/>
    <property type="evidence" value="ECO:0007669"/>
    <property type="project" value="UniProtKB-UniPathway"/>
</dbReference>
<evidence type="ECO:0000256" key="26">
    <source>
        <dbReference type="ARBA" id="ARBA00044480"/>
    </source>
</evidence>
<dbReference type="GO" id="GO:0004143">
    <property type="term" value="F:ATP-dependent diacylglycerol kinase activity"/>
    <property type="evidence" value="ECO:0007669"/>
    <property type="project" value="UniProtKB-EC"/>
</dbReference>
<comment type="catalytic activity">
    <reaction evidence="17">
        <text>1-(9Z-octadecenoyl)-sn-glycerol + ATP = 1-(9Z-octadecenoyl)-sn-glycero-3-phosphate + ADP + H(+)</text>
        <dbReference type="Rhea" id="RHEA:41079"/>
        <dbReference type="ChEBI" id="CHEBI:15378"/>
        <dbReference type="ChEBI" id="CHEBI:30616"/>
        <dbReference type="ChEBI" id="CHEBI:74544"/>
        <dbReference type="ChEBI" id="CHEBI:75757"/>
        <dbReference type="ChEBI" id="CHEBI:456216"/>
    </reaction>
    <physiologicalReaction direction="left-to-right" evidence="17">
        <dbReference type="Rhea" id="RHEA:41080"/>
    </physiologicalReaction>
</comment>
<comment type="subcellular location">
    <subcellularLocation>
        <location evidence="3">Mitochondrion inner membrane</location>
        <topology evidence="3">Peripheral membrane protein</topology>
    </subcellularLocation>
    <subcellularLocation>
        <location evidence="2">Mitochondrion intermembrane space</location>
    </subcellularLocation>
</comment>
<comment type="similarity">
    <text evidence="21">Belongs to the AGK family.</text>
</comment>
<dbReference type="PANTHER" id="PTHR12358">
    <property type="entry name" value="SPHINGOSINE KINASE"/>
    <property type="match status" value="1"/>
</dbReference>
<evidence type="ECO:0000256" key="12">
    <source>
        <dbReference type="ARBA" id="ARBA00023128"/>
    </source>
</evidence>
<dbReference type="SMART" id="SM00046">
    <property type="entry name" value="DAGKc"/>
    <property type="match status" value="1"/>
</dbReference>
<evidence type="ECO:0000256" key="16">
    <source>
        <dbReference type="ARBA" id="ARBA00024483"/>
    </source>
</evidence>
<evidence type="ECO:0000256" key="3">
    <source>
        <dbReference type="ARBA" id="ARBA00004637"/>
    </source>
</evidence>
<dbReference type="OrthoDB" id="9979394at2759"/>
<comment type="catalytic activity">
    <reaction evidence="28">
        <text>a monoacylglycerol + ATP = a monoacyl-sn-glycero-3-phosphate + ADP + H(+)</text>
        <dbReference type="Rhea" id="RHEA:19293"/>
        <dbReference type="ChEBI" id="CHEBI:15378"/>
        <dbReference type="ChEBI" id="CHEBI:17408"/>
        <dbReference type="ChEBI" id="CHEBI:30616"/>
        <dbReference type="ChEBI" id="CHEBI:77589"/>
        <dbReference type="ChEBI" id="CHEBI:456216"/>
        <dbReference type="EC" id="2.7.1.94"/>
    </reaction>
    <physiologicalReaction direction="left-to-right" evidence="28">
        <dbReference type="Rhea" id="RHEA:19294"/>
    </physiologicalReaction>
</comment>
<evidence type="ECO:0000256" key="5">
    <source>
        <dbReference type="ARBA" id="ARBA00012133"/>
    </source>
</evidence>
<dbReference type="InterPro" id="IPR001206">
    <property type="entry name" value="Diacylglycerol_kinase_cat_dom"/>
</dbReference>
<evidence type="ECO:0000313" key="31">
    <source>
        <dbReference type="Proteomes" id="UP000504618"/>
    </source>
</evidence>
<evidence type="ECO:0000256" key="7">
    <source>
        <dbReference type="ARBA" id="ARBA00022741"/>
    </source>
</evidence>
<dbReference type="GO" id="GO:0005743">
    <property type="term" value="C:mitochondrial inner membrane"/>
    <property type="evidence" value="ECO:0007669"/>
    <property type="project" value="UniProtKB-SubCell"/>
</dbReference>
<dbReference type="EC" id="2.7.1.138" evidence="22"/>
<evidence type="ECO:0000256" key="20">
    <source>
        <dbReference type="ARBA" id="ARBA00024636"/>
    </source>
</evidence>
<evidence type="ECO:0000256" key="21">
    <source>
        <dbReference type="ARBA" id="ARBA00025749"/>
    </source>
</evidence>
<dbReference type="GO" id="GO:0005524">
    <property type="term" value="F:ATP binding"/>
    <property type="evidence" value="ECO:0007669"/>
    <property type="project" value="UniProtKB-KW"/>
</dbReference>
<keyword evidence="12" id="KW-0496">Mitochondrion</keyword>
<keyword evidence="7" id="KW-0547">Nucleotide-binding</keyword>
<dbReference type="GO" id="GO:0001729">
    <property type="term" value="F:ceramide kinase activity"/>
    <property type="evidence" value="ECO:0007669"/>
    <property type="project" value="UniProtKB-EC"/>
</dbReference>
<dbReference type="Pfam" id="PF00781">
    <property type="entry name" value="DAGK_cat"/>
    <property type="match status" value="1"/>
</dbReference>
<dbReference type="SUPFAM" id="SSF111331">
    <property type="entry name" value="NAD kinase/diacylglycerol kinase-like"/>
    <property type="match status" value="1"/>
</dbReference>
<dbReference type="Proteomes" id="UP000504618">
    <property type="component" value="Unplaced"/>
</dbReference>
<keyword evidence="31" id="KW-1185">Reference proteome</keyword>
<dbReference type="GO" id="GO:0005758">
    <property type="term" value="C:mitochondrial intermembrane space"/>
    <property type="evidence" value="ECO:0007669"/>
    <property type="project" value="UniProtKB-SubCell"/>
</dbReference>
<comment type="catalytic activity">
    <reaction evidence="27">
        <text>an N-acylsphing-4-enine + ATP = an N-acylsphing-4-enine 1-phosphate + ADP + H(+)</text>
        <dbReference type="Rhea" id="RHEA:17929"/>
        <dbReference type="ChEBI" id="CHEBI:15378"/>
        <dbReference type="ChEBI" id="CHEBI:30616"/>
        <dbReference type="ChEBI" id="CHEBI:52639"/>
        <dbReference type="ChEBI" id="CHEBI:57674"/>
        <dbReference type="ChEBI" id="CHEBI:456216"/>
        <dbReference type="EC" id="2.7.1.138"/>
    </reaction>
    <physiologicalReaction direction="left-to-right" evidence="27">
        <dbReference type="Rhea" id="RHEA:17930"/>
    </physiologicalReaction>
</comment>
<dbReference type="InterPro" id="IPR045579">
    <property type="entry name" value="AGK_C"/>
</dbReference>
<evidence type="ECO:0000256" key="15">
    <source>
        <dbReference type="ARBA" id="ARBA00023411"/>
    </source>
</evidence>
<evidence type="ECO:0000256" key="23">
    <source>
        <dbReference type="ARBA" id="ARBA00026098"/>
    </source>
</evidence>
<dbReference type="GO" id="GO:0046513">
    <property type="term" value="P:ceramide biosynthetic process"/>
    <property type="evidence" value="ECO:0007669"/>
    <property type="project" value="TreeGrafter"/>
</dbReference>
<comment type="catalytic activity">
    <reaction evidence="29">
        <text>N-(hexanoyl)sphing-4-enine + ATP = N-hexanoylsphing-4-enine 1-phosphate + ADP + H(+)</text>
        <dbReference type="Rhea" id="RHEA:43312"/>
        <dbReference type="ChEBI" id="CHEBI:15378"/>
        <dbReference type="ChEBI" id="CHEBI:30616"/>
        <dbReference type="ChEBI" id="CHEBI:63867"/>
        <dbReference type="ChEBI" id="CHEBI:82959"/>
        <dbReference type="ChEBI" id="CHEBI:456216"/>
    </reaction>
    <physiologicalReaction direction="left-to-right" evidence="29">
        <dbReference type="Rhea" id="RHEA:43313"/>
    </physiologicalReaction>
</comment>
<evidence type="ECO:0000259" key="30">
    <source>
        <dbReference type="PROSITE" id="PS50146"/>
    </source>
</evidence>
<dbReference type="Pfam" id="PF19712">
    <property type="entry name" value="AGK_C"/>
    <property type="match status" value="1"/>
</dbReference>
<evidence type="ECO:0000256" key="10">
    <source>
        <dbReference type="ARBA" id="ARBA00022840"/>
    </source>
</evidence>
<evidence type="ECO:0000256" key="14">
    <source>
        <dbReference type="ARBA" id="ARBA00023371"/>
    </source>
</evidence>